<dbReference type="OrthoDB" id="3133971at2759"/>
<feature type="region of interest" description="Disordered" evidence="1">
    <location>
        <begin position="1"/>
        <end position="54"/>
    </location>
</feature>
<feature type="compositionally biased region" description="Low complexity" evidence="1">
    <location>
        <begin position="28"/>
        <end position="44"/>
    </location>
</feature>
<gene>
    <name evidence="2" type="ORF">CALVIDRAFT_596795</name>
</gene>
<reference evidence="2 3" key="1">
    <citation type="journal article" date="2016" name="Mol. Biol. Evol.">
        <title>Comparative Genomics of Early-Diverging Mushroom-Forming Fungi Provides Insights into the Origins of Lignocellulose Decay Capabilities.</title>
        <authorList>
            <person name="Nagy L.G."/>
            <person name="Riley R."/>
            <person name="Tritt A."/>
            <person name="Adam C."/>
            <person name="Daum C."/>
            <person name="Floudas D."/>
            <person name="Sun H."/>
            <person name="Yadav J.S."/>
            <person name="Pangilinan J."/>
            <person name="Larsson K.H."/>
            <person name="Matsuura K."/>
            <person name="Barry K."/>
            <person name="Labutti K."/>
            <person name="Kuo R."/>
            <person name="Ohm R.A."/>
            <person name="Bhattacharya S.S."/>
            <person name="Shirouzu T."/>
            <person name="Yoshinaga Y."/>
            <person name="Martin F.M."/>
            <person name="Grigoriev I.V."/>
            <person name="Hibbett D.S."/>
        </authorList>
    </citation>
    <scope>NUCLEOTIDE SEQUENCE [LARGE SCALE GENOMIC DNA]</scope>
    <source>
        <strain evidence="2 3">TUFC12733</strain>
    </source>
</reference>
<sequence length="573" mass="63445">MSSNSGVPPLYPVPLLPDTFQRSDKTDPPAADGAPPASPVAPTSPLHPDSLTPRPITTMHRALGIVEIVSAIVLHLDRPDLAALARTSRLHLSMAVPRLWEAVTPAGALSLLRMLDSEMDEFSLCATPQQSDRFKLYAQHIRLAAISANNPRASPSFGPLPDLDLDESQLTILRRCFPKLWTFSVNLSQSTILRLASAFITPTMTCLSMTVNDVHDPQVIESFVSFIEHIKAVNPPLIKVGFGVGVLSQCPPPVFAAAQSLMRQMRGATDIFIFDSNLGYALMKEFQQRLKSVIILSQGLHMLPPNDHCGLSMCQLKKLELAISAHELIAVVFRLHAPLLQYLDITCHIICNEWCGPATVCLVLTTMDLASLEQLCIKIQEIDDVLEISTQVVEFKHFGAVSAFPLLKKFVFRFYSRCPLALGDTDIIKMARAWPALEVFTVDWRLTSETLTPLSGLHRDDEDRGGPGGLVAPGDLTIHCLSSLKEHCPHLRSIWFKHLTCSEADELDTVEWKASPGRVDLYVGASYLRTTNVSSAYAYLRSLWDDLQLEWGEENSSGMQWARVAERFKSPHV</sequence>
<dbReference type="EMBL" id="KV417276">
    <property type="protein sequence ID" value="KZO98226.1"/>
    <property type="molecule type" value="Genomic_DNA"/>
</dbReference>
<evidence type="ECO:0000313" key="2">
    <source>
        <dbReference type="EMBL" id="KZO98226.1"/>
    </source>
</evidence>
<evidence type="ECO:0000313" key="3">
    <source>
        <dbReference type="Proteomes" id="UP000076738"/>
    </source>
</evidence>
<keyword evidence="3" id="KW-1185">Reference proteome</keyword>
<dbReference type="Gene3D" id="3.80.10.10">
    <property type="entry name" value="Ribonuclease Inhibitor"/>
    <property type="match status" value="1"/>
</dbReference>
<organism evidence="2 3">
    <name type="scientific">Calocera viscosa (strain TUFC12733)</name>
    <dbReference type="NCBI Taxonomy" id="1330018"/>
    <lineage>
        <taxon>Eukaryota</taxon>
        <taxon>Fungi</taxon>
        <taxon>Dikarya</taxon>
        <taxon>Basidiomycota</taxon>
        <taxon>Agaricomycotina</taxon>
        <taxon>Dacrymycetes</taxon>
        <taxon>Dacrymycetales</taxon>
        <taxon>Dacrymycetaceae</taxon>
        <taxon>Calocera</taxon>
    </lineage>
</organism>
<name>A0A167NYK7_CALVF</name>
<accession>A0A167NYK7</accession>
<evidence type="ECO:0008006" key="4">
    <source>
        <dbReference type="Google" id="ProtNLM"/>
    </source>
</evidence>
<proteinExistence type="predicted"/>
<protein>
    <recommendedName>
        <fullName evidence="4">F-box domain-containing protein</fullName>
    </recommendedName>
</protein>
<dbReference type="Proteomes" id="UP000076738">
    <property type="component" value="Unassembled WGS sequence"/>
</dbReference>
<dbReference type="InterPro" id="IPR032675">
    <property type="entry name" value="LRR_dom_sf"/>
</dbReference>
<dbReference type="AlphaFoldDB" id="A0A167NYK7"/>
<evidence type="ECO:0000256" key="1">
    <source>
        <dbReference type="SAM" id="MobiDB-lite"/>
    </source>
</evidence>